<dbReference type="GO" id="GO:0099078">
    <property type="term" value="C:BORC complex"/>
    <property type="evidence" value="ECO:0007669"/>
    <property type="project" value="TreeGrafter"/>
</dbReference>
<dbReference type="AlphaFoldDB" id="A0A388MAS6"/>
<name>A0A388MAS6_CHABU</name>
<keyword evidence="4" id="KW-1185">Reference proteome</keyword>
<dbReference type="GO" id="GO:0005634">
    <property type="term" value="C:nucleus"/>
    <property type="evidence" value="ECO:0007669"/>
    <property type="project" value="EnsemblPlants"/>
</dbReference>
<evidence type="ECO:0000313" key="4">
    <source>
        <dbReference type="Proteomes" id="UP000265515"/>
    </source>
</evidence>
<dbReference type="STRING" id="69332.A0A388MAS6"/>
<dbReference type="Pfam" id="PF10241">
    <property type="entry name" value="KxDL"/>
    <property type="match status" value="1"/>
</dbReference>
<dbReference type="GO" id="GO:0042803">
    <property type="term" value="F:protein homodimerization activity"/>
    <property type="evidence" value="ECO:0007669"/>
    <property type="project" value="EnsemblPlants"/>
</dbReference>
<dbReference type="OrthoDB" id="10258877at2759"/>
<accession>A0A388MAS6</accession>
<dbReference type="PANTHER" id="PTHR13511">
    <property type="entry name" value="KXDL MOTIF-CONTAINING PROTEIN 1"/>
    <property type="match status" value="1"/>
</dbReference>
<dbReference type="PANTHER" id="PTHR13511:SF0">
    <property type="entry name" value="KXDL MOTIF-CONTAINING PROTEIN 1"/>
    <property type="match status" value="1"/>
</dbReference>
<dbReference type="GO" id="GO:0032418">
    <property type="term" value="P:lysosome localization"/>
    <property type="evidence" value="ECO:0007669"/>
    <property type="project" value="TreeGrafter"/>
</dbReference>
<proteinExistence type="inferred from homology"/>
<organism evidence="3 4">
    <name type="scientific">Chara braunii</name>
    <name type="common">Braun's stonewort</name>
    <dbReference type="NCBI Taxonomy" id="69332"/>
    <lineage>
        <taxon>Eukaryota</taxon>
        <taxon>Viridiplantae</taxon>
        <taxon>Streptophyta</taxon>
        <taxon>Charophyceae</taxon>
        <taxon>Charales</taxon>
        <taxon>Characeae</taxon>
        <taxon>Chara</taxon>
    </lineage>
</organism>
<evidence type="ECO:0000256" key="1">
    <source>
        <dbReference type="ARBA" id="ARBA00005913"/>
    </source>
</evidence>
<feature type="domain" description="KxDL" evidence="2">
    <location>
        <begin position="19"/>
        <end position="103"/>
    </location>
</feature>
<dbReference type="OMA" id="NDYSEQC"/>
<dbReference type="Gramene" id="GBG91615">
    <property type="protein sequence ID" value="GBG91615"/>
    <property type="gene ID" value="CBR_g52649"/>
</dbReference>
<dbReference type="InterPro" id="IPR019371">
    <property type="entry name" value="KxDL_dom"/>
</dbReference>
<evidence type="ECO:0000313" key="3">
    <source>
        <dbReference type="EMBL" id="GBG91615.1"/>
    </source>
</evidence>
<dbReference type="GO" id="GO:0005737">
    <property type="term" value="C:cytoplasm"/>
    <property type="evidence" value="ECO:0007669"/>
    <property type="project" value="EnsemblPlants"/>
</dbReference>
<sequence length="122" mass="13878">MEENAAGSTEGTTAFVREMGSMVNNHDLNEIKRLQMQMLGRLQDSNAVLSYFNDFSARSFSVVASDFGKNTKILRGMRGDLDYIFKKIRVLRERIAKSYPNAFDEDVIGHIEDTRPDLDLPK</sequence>
<dbReference type="EMBL" id="BFEA01000926">
    <property type="protein sequence ID" value="GBG91615.1"/>
    <property type="molecule type" value="Genomic_DNA"/>
</dbReference>
<reference evidence="3 4" key="1">
    <citation type="journal article" date="2018" name="Cell">
        <title>The Chara Genome: Secondary Complexity and Implications for Plant Terrestrialization.</title>
        <authorList>
            <person name="Nishiyama T."/>
            <person name="Sakayama H."/>
            <person name="Vries J.D."/>
            <person name="Buschmann H."/>
            <person name="Saint-Marcoux D."/>
            <person name="Ullrich K.K."/>
            <person name="Haas F.B."/>
            <person name="Vanderstraeten L."/>
            <person name="Becker D."/>
            <person name="Lang D."/>
            <person name="Vosolsobe S."/>
            <person name="Rombauts S."/>
            <person name="Wilhelmsson P.K.I."/>
            <person name="Janitza P."/>
            <person name="Kern R."/>
            <person name="Heyl A."/>
            <person name="Rumpler F."/>
            <person name="Villalobos L.I.A.C."/>
            <person name="Clay J.M."/>
            <person name="Skokan R."/>
            <person name="Toyoda A."/>
            <person name="Suzuki Y."/>
            <person name="Kagoshima H."/>
            <person name="Schijlen E."/>
            <person name="Tajeshwar N."/>
            <person name="Catarino B."/>
            <person name="Hetherington A.J."/>
            <person name="Saltykova A."/>
            <person name="Bonnot C."/>
            <person name="Breuninger H."/>
            <person name="Symeonidi A."/>
            <person name="Radhakrishnan G.V."/>
            <person name="Van Nieuwerburgh F."/>
            <person name="Deforce D."/>
            <person name="Chang C."/>
            <person name="Karol K.G."/>
            <person name="Hedrich R."/>
            <person name="Ulvskov P."/>
            <person name="Glockner G."/>
            <person name="Delwiche C.F."/>
            <person name="Petrasek J."/>
            <person name="Van de Peer Y."/>
            <person name="Friml J."/>
            <person name="Beilby M."/>
            <person name="Dolan L."/>
            <person name="Kohara Y."/>
            <person name="Sugano S."/>
            <person name="Fujiyama A."/>
            <person name="Delaux P.-M."/>
            <person name="Quint M."/>
            <person name="TheiBen G."/>
            <person name="Hagemann M."/>
            <person name="Harholt J."/>
            <person name="Dunand C."/>
            <person name="Zachgo S."/>
            <person name="Langdale J."/>
            <person name="Maumus F."/>
            <person name="Straeten D.V.D."/>
            <person name="Gould S.B."/>
            <person name="Rensing S.A."/>
        </authorList>
    </citation>
    <scope>NUCLEOTIDE SEQUENCE [LARGE SCALE GENOMIC DNA]</scope>
    <source>
        <strain evidence="3 4">S276</strain>
    </source>
</reference>
<gene>
    <name evidence="3" type="ORF">CBR_g52649</name>
</gene>
<comment type="similarity">
    <text evidence="1">Belongs to the KXD1 family.</text>
</comment>
<dbReference type="Proteomes" id="UP000265515">
    <property type="component" value="Unassembled WGS sequence"/>
</dbReference>
<comment type="caution">
    <text evidence="3">The sequence shown here is derived from an EMBL/GenBank/DDBJ whole genome shotgun (WGS) entry which is preliminary data.</text>
</comment>
<dbReference type="InterPro" id="IPR039843">
    <property type="entry name" value="KXD1-like"/>
</dbReference>
<evidence type="ECO:0000259" key="2">
    <source>
        <dbReference type="Pfam" id="PF10241"/>
    </source>
</evidence>
<protein>
    <recommendedName>
        <fullName evidence="2">KxDL domain-containing protein</fullName>
    </recommendedName>
</protein>